<dbReference type="AlphaFoldDB" id="A0A8S9KVA9"/>
<evidence type="ECO:0000313" key="2">
    <source>
        <dbReference type="Proteomes" id="UP000712281"/>
    </source>
</evidence>
<proteinExistence type="predicted"/>
<name>A0A8S9KVA9_BRACR</name>
<organism evidence="1 2">
    <name type="scientific">Brassica cretica</name>
    <name type="common">Mustard</name>
    <dbReference type="NCBI Taxonomy" id="69181"/>
    <lineage>
        <taxon>Eukaryota</taxon>
        <taxon>Viridiplantae</taxon>
        <taxon>Streptophyta</taxon>
        <taxon>Embryophyta</taxon>
        <taxon>Tracheophyta</taxon>
        <taxon>Spermatophyta</taxon>
        <taxon>Magnoliopsida</taxon>
        <taxon>eudicotyledons</taxon>
        <taxon>Gunneridae</taxon>
        <taxon>Pentapetalae</taxon>
        <taxon>rosids</taxon>
        <taxon>malvids</taxon>
        <taxon>Brassicales</taxon>
        <taxon>Brassicaceae</taxon>
        <taxon>Brassiceae</taxon>
        <taxon>Brassica</taxon>
    </lineage>
</organism>
<gene>
    <name evidence="1" type="ORF">F2Q68_00008613</name>
</gene>
<sequence length="132" mass="14484">MALLIRRNSRMTLTSSSDGPLVCLSIVFLPFSGGPQTSRSSRAKVPPPAPAPIRCVSGFSIPVRSSGNQSRLVTSLLVFSAPETANTAMTDVFRIFHGVRDISYGMFSIPSLLFKYCHMREMTFYQLMFGGI</sequence>
<dbReference type="Proteomes" id="UP000712281">
    <property type="component" value="Unassembled WGS sequence"/>
</dbReference>
<protein>
    <submittedName>
        <fullName evidence="1">Uncharacterized protein</fullName>
    </submittedName>
</protein>
<evidence type="ECO:0000313" key="1">
    <source>
        <dbReference type="EMBL" id="KAF2597203.1"/>
    </source>
</evidence>
<reference evidence="1" key="1">
    <citation type="submission" date="2019-12" db="EMBL/GenBank/DDBJ databases">
        <title>Genome sequencing and annotation of Brassica cretica.</title>
        <authorList>
            <person name="Studholme D.J."/>
            <person name="Sarris P.F."/>
        </authorList>
    </citation>
    <scope>NUCLEOTIDE SEQUENCE</scope>
    <source>
        <strain evidence="1">PFS-001/15</strain>
        <tissue evidence="1">Leaf</tissue>
    </source>
</reference>
<comment type="caution">
    <text evidence="1">The sequence shown here is derived from an EMBL/GenBank/DDBJ whole genome shotgun (WGS) entry which is preliminary data.</text>
</comment>
<dbReference type="EMBL" id="QGKW02000717">
    <property type="protein sequence ID" value="KAF2597203.1"/>
    <property type="molecule type" value="Genomic_DNA"/>
</dbReference>
<accession>A0A8S9KVA9</accession>